<evidence type="ECO:0000313" key="1">
    <source>
        <dbReference type="EMBL" id="GBP83745.1"/>
    </source>
</evidence>
<name>A0A4C1ZAY0_EUMVA</name>
<accession>A0A4C1ZAY0</accession>
<reference evidence="1 2" key="1">
    <citation type="journal article" date="2019" name="Commun. Biol.">
        <title>The bagworm genome reveals a unique fibroin gene that provides high tensile strength.</title>
        <authorList>
            <person name="Kono N."/>
            <person name="Nakamura H."/>
            <person name="Ohtoshi R."/>
            <person name="Tomita M."/>
            <person name="Numata K."/>
            <person name="Arakawa K."/>
        </authorList>
    </citation>
    <scope>NUCLEOTIDE SEQUENCE [LARGE SCALE GENOMIC DNA]</scope>
</reference>
<proteinExistence type="predicted"/>
<sequence>MAQVVKSFAFKPESTELDSDRGRVDQLVRPVRSKCSFAVCLLHHVKPPVPDFVVRSSTTAASGPRERLKVGRSQSKVSRLRKGMTVSAVRKLKPDIPTIYDILHWFKRREYRGVFHNRDFLKLKRPITRTQ</sequence>
<protein>
    <submittedName>
        <fullName evidence="1">Uncharacterized protein</fullName>
    </submittedName>
</protein>
<gene>
    <name evidence="1" type="ORF">EVAR_65959_1</name>
</gene>
<comment type="caution">
    <text evidence="1">The sequence shown here is derived from an EMBL/GenBank/DDBJ whole genome shotgun (WGS) entry which is preliminary data.</text>
</comment>
<organism evidence="1 2">
    <name type="scientific">Eumeta variegata</name>
    <name type="common">Bagworm moth</name>
    <name type="synonym">Eumeta japonica</name>
    <dbReference type="NCBI Taxonomy" id="151549"/>
    <lineage>
        <taxon>Eukaryota</taxon>
        <taxon>Metazoa</taxon>
        <taxon>Ecdysozoa</taxon>
        <taxon>Arthropoda</taxon>
        <taxon>Hexapoda</taxon>
        <taxon>Insecta</taxon>
        <taxon>Pterygota</taxon>
        <taxon>Neoptera</taxon>
        <taxon>Endopterygota</taxon>
        <taxon>Lepidoptera</taxon>
        <taxon>Glossata</taxon>
        <taxon>Ditrysia</taxon>
        <taxon>Tineoidea</taxon>
        <taxon>Psychidae</taxon>
        <taxon>Oiketicinae</taxon>
        <taxon>Eumeta</taxon>
    </lineage>
</organism>
<keyword evidence="2" id="KW-1185">Reference proteome</keyword>
<dbReference type="EMBL" id="BGZK01001637">
    <property type="protein sequence ID" value="GBP83745.1"/>
    <property type="molecule type" value="Genomic_DNA"/>
</dbReference>
<evidence type="ECO:0000313" key="2">
    <source>
        <dbReference type="Proteomes" id="UP000299102"/>
    </source>
</evidence>
<dbReference type="AlphaFoldDB" id="A0A4C1ZAY0"/>
<dbReference type="Proteomes" id="UP000299102">
    <property type="component" value="Unassembled WGS sequence"/>
</dbReference>